<dbReference type="EMBL" id="SHNN01000007">
    <property type="protein sequence ID" value="MCX2983383.1"/>
    <property type="molecule type" value="Genomic_DNA"/>
</dbReference>
<proteinExistence type="predicted"/>
<dbReference type="InterPro" id="IPR028974">
    <property type="entry name" value="TSP_type-3_rpt"/>
</dbReference>
<organism evidence="1 2">
    <name type="scientific">Candidatus Litorirhabdus singularis</name>
    <dbReference type="NCBI Taxonomy" id="2518993"/>
    <lineage>
        <taxon>Bacteria</taxon>
        <taxon>Pseudomonadati</taxon>
        <taxon>Pseudomonadota</taxon>
        <taxon>Gammaproteobacteria</taxon>
        <taxon>Cellvibrionales</taxon>
        <taxon>Halieaceae</taxon>
        <taxon>Candidatus Litorirhabdus</taxon>
    </lineage>
</organism>
<evidence type="ECO:0008006" key="3">
    <source>
        <dbReference type="Google" id="ProtNLM"/>
    </source>
</evidence>
<reference evidence="1" key="1">
    <citation type="submission" date="2019-02" db="EMBL/GenBank/DDBJ databases">
        <authorList>
            <person name="Li S.-H."/>
        </authorList>
    </citation>
    <scope>NUCLEOTIDE SEQUENCE</scope>
    <source>
        <strain evidence="1">IMCC14734</strain>
    </source>
</reference>
<keyword evidence="2" id="KW-1185">Reference proteome</keyword>
<evidence type="ECO:0000313" key="2">
    <source>
        <dbReference type="Proteomes" id="UP001143362"/>
    </source>
</evidence>
<evidence type="ECO:0000313" key="1">
    <source>
        <dbReference type="EMBL" id="MCX2983383.1"/>
    </source>
</evidence>
<gene>
    <name evidence="1" type="ORF">EYC98_21190</name>
</gene>
<dbReference type="Proteomes" id="UP001143362">
    <property type="component" value="Unassembled WGS sequence"/>
</dbReference>
<protein>
    <recommendedName>
        <fullName evidence="3">Bacterial repeat domain-containing protein</fullName>
    </recommendedName>
</protein>
<sequence>MNGFITKPLIIISLAAAMTGCKLSVLVSSGGAVQSGSGSMNCSGPDYCEFEITDPNFSEVFTAVARPGYEFEKWQRGSGFYCGDSTDPVCSINIDGGSLGDAIVAGFGNGHIMPVFKNVGIDTDADGVRNELDDDDDNDGTLDGDDRCPLDAEDQCANGTPSMPFVLSLGTPNPLLREKIYNYYSYGAKENEKLIIHAELDEPMNDTEKARCGASPGSGTTASTYDTQIHVYDDALSRIGGICGENLVFSFSEAGDYIIQFDYPTNAPGNAYVASILGSSAISDPTGEIGTPSVPANLEPGVEHPISANTFYNYFQYQAGTNERIILQAILDTPLSGQQKARCSANPGYDTQIRVYDANMDLVGLVCGETLDFTFPETGTYIFQFSYAAQSAGYFVAAIVD</sequence>
<comment type="caution">
    <text evidence="1">The sequence shown here is derived from an EMBL/GenBank/DDBJ whole genome shotgun (WGS) entry which is preliminary data.</text>
</comment>
<dbReference type="Gene3D" id="4.10.1080.10">
    <property type="entry name" value="TSP type-3 repeat"/>
    <property type="match status" value="1"/>
</dbReference>
<name>A0ABT3TM23_9GAMM</name>
<dbReference type="PROSITE" id="PS51257">
    <property type="entry name" value="PROKAR_LIPOPROTEIN"/>
    <property type="match status" value="1"/>
</dbReference>
<accession>A0ABT3TM23</accession>